<evidence type="ECO:0000256" key="1">
    <source>
        <dbReference type="SAM" id="MobiDB-lite"/>
    </source>
</evidence>
<evidence type="ECO:0000313" key="3">
    <source>
        <dbReference type="Proteomes" id="UP001597365"/>
    </source>
</evidence>
<dbReference type="RefSeq" id="WP_380902881.1">
    <property type="nucleotide sequence ID" value="NZ_JBHUFU010000013.1"/>
</dbReference>
<reference evidence="3" key="1">
    <citation type="journal article" date="2019" name="Int. J. Syst. Evol. Microbiol.">
        <title>The Global Catalogue of Microorganisms (GCM) 10K type strain sequencing project: providing services to taxonomists for standard genome sequencing and annotation.</title>
        <authorList>
            <consortium name="The Broad Institute Genomics Platform"/>
            <consortium name="The Broad Institute Genome Sequencing Center for Infectious Disease"/>
            <person name="Wu L."/>
            <person name="Ma J."/>
        </authorList>
    </citation>
    <scope>NUCLEOTIDE SEQUENCE [LARGE SCALE GENOMIC DNA]</scope>
    <source>
        <strain evidence="3">CGMCC 4.7455</strain>
    </source>
</reference>
<proteinExistence type="predicted"/>
<accession>A0ABW4PS14</accession>
<feature type="region of interest" description="Disordered" evidence="1">
    <location>
        <begin position="67"/>
        <end position="86"/>
    </location>
</feature>
<dbReference type="Proteomes" id="UP001597365">
    <property type="component" value="Unassembled WGS sequence"/>
</dbReference>
<gene>
    <name evidence="2" type="ORF">ACFSJS_21535</name>
</gene>
<dbReference type="EMBL" id="JBHUFU010000013">
    <property type="protein sequence ID" value="MFD1832206.1"/>
    <property type="molecule type" value="Genomic_DNA"/>
</dbReference>
<evidence type="ECO:0000313" key="2">
    <source>
        <dbReference type="EMBL" id="MFD1832206.1"/>
    </source>
</evidence>
<organism evidence="2 3">
    <name type="scientific">Streptomyces desertarenae</name>
    <dbReference type="NCBI Taxonomy" id="2666184"/>
    <lineage>
        <taxon>Bacteria</taxon>
        <taxon>Bacillati</taxon>
        <taxon>Actinomycetota</taxon>
        <taxon>Actinomycetes</taxon>
        <taxon>Kitasatosporales</taxon>
        <taxon>Streptomycetaceae</taxon>
        <taxon>Streptomyces</taxon>
    </lineage>
</organism>
<name>A0ABW4PS14_9ACTN</name>
<sequence length="86" mass="9070">MGGSTAAPSVRLLLDDWVFEDVAGMDVGELLSGAFSGRATTTKRHSFPFSSAGVLEHAVGGVRYSATRRLGPNGEPQPWERPLIAG</sequence>
<keyword evidence="3" id="KW-1185">Reference proteome</keyword>
<protein>
    <submittedName>
        <fullName evidence="2">Uncharacterized protein</fullName>
    </submittedName>
</protein>
<comment type="caution">
    <text evidence="2">The sequence shown here is derived from an EMBL/GenBank/DDBJ whole genome shotgun (WGS) entry which is preliminary data.</text>
</comment>